<dbReference type="PROSITE" id="PS50146">
    <property type="entry name" value="DAGK"/>
    <property type="match status" value="1"/>
</dbReference>
<evidence type="ECO:0000256" key="5">
    <source>
        <dbReference type="ARBA" id="ARBA00022723"/>
    </source>
</evidence>
<dbReference type="SMART" id="SM00046">
    <property type="entry name" value="DAGKc"/>
    <property type="match status" value="1"/>
</dbReference>
<evidence type="ECO:0000259" key="13">
    <source>
        <dbReference type="PROSITE" id="PS50146"/>
    </source>
</evidence>
<keyword evidence="3" id="KW-0444">Lipid biosynthesis</keyword>
<evidence type="ECO:0000256" key="1">
    <source>
        <dbReference type="ARBA" id="ARBA00001946"/>
    </source>
</evidence>
<evidence type="ECO:0000256" key="2">
    <source>
        <dbReference type="ARBA" id="ARBA00005983"/>
    </source>
</evidence>
<evidence type="ECO:0000256" key="9">
    <source>
        <dbReference type="ARBA" id="ARBA00022842"/>
    </source>
</evidence>
<dbReference type="Proteomes" id="UP001524435">
    <property type="component" value="Unassembled WGS sequence"/>
</dbReference>
<dbReference type="NCBIfam" id="TIGR00147">
    <property type="entry name" value="YegS/Rv2252/BmrU family lipid kinase"/>
    <property type="match status" value="1"/>
</dbReference>
<gene>
    <name evidence="14" type="ORF">NE663_06715</name>
</gene>
<evidence type="ECO:0000256" key="11">
    <source>
        <dbReference type="ARBA" id="ARBA00023209"/>
    </source>
</evidence>
<dbReference type="InterPro" id="IPR001206">
    <property type="entry name" value="Diacylglycerol_kinase_cat_dom"/>
</dbReference>
<dbReference type="PANTHER" id="PTHR12358">
    <property type="entry name" value="SPHINGOSINE KINASE"/>
    <property type="match status" value="1"/>
</dbReference>
<dbReference type="SUPFAM" id="SSF111331">
    <property type="entry name" value="NAD kinase/diacylglycerol kinase-like"/>
    <property type="match status" value="1"/>
</dbReference>
<keyword evidence="4" id="KW-0808">Transferase</keyword>
<dbReference type="Gene3D" id="3.40.50.10330">
    <property type="entry name" value="Probable inorganic polyphosphate/atp-NAD kinase, domain 1"/>
    <property type="match status" value="1"/>
</dbReference>
<dbReference type="InterPro" id="IPR017438">
    <property type="entry name" value="ATP-NAD_kinase_N"/>
</dbReference>
<dbReference type="Pfam" id="PF19279">
    <property type="entry name" value="YegS_C"/>
    <property type="match status" value="1"/>
</dbReference>
<dbReference type="InterPro" id="IPR045540">
    <property type="entry name" value="YegS/DAGK_C"/>
</dbReference>
<keyword evidence="9" id="KW-0460">Magnesium</keyword>
<keyword evidence="5" id="KW-0479">Metal-binding</keyword>
<comment type="cofactor">
    <cofactor evidence="1">
        <name>Mg(2+)</name>
        <dbReference type="ChEBI" id="CHEBI:18420"/>
    </cofactor>
</comment>
<evidence type="ECO:0000256" key="10">
    <source>
        <dbReference type="ARBA" id="ARBA00023098"/>
    </source>
</evidence>
<keyword evidence="6" id="KW-0547">Nucleotide-binding</keyword>
<reference evidence="14 15" key="1">
    <citation type="submission" date="2022-06" db="EMBL/GenBank/DDBJ databases">
        <title>Isolation of gut microbiota from human fecal samples.</title>
        <authorList>
            <person name="Pamer E.G."/>
            <person name="Barat B."/>
            <person name="Waligurski E."/>
            <person name="Medina S."/>
            <person name="Paddock L."/>
            <person name="Mostad J."/>
        </authorList>
    </citation>
    <scope>NUCLEOTIDE SEQUENCE [LARGE SCALE GENOMIC DNA]</scope>
    <source>
        <strain evidence="14 15">DFI.6.1</strain>
    </source>
</reference>
<evidence type="ECO:0000313" key="14">
    <source>
        <dbReference type="EMBL" id="MCQ5121948.1"/>
    </source>
</evidence>
<name>A0ABT1SL53_9FIRM</name>
<feature type="domain" description="DAGKc" evidence="13">
    <location>
        <begin position="1"/>
        <end position="126"/>
    </location>
</feature>
<dbReference type="InterPro" id="IPR050187">
    <property type="entry name" value="Lipid_Phosphate_FormReg"/>
</dbReference>
<dbReference type="InterPro" id="IPR016064">
    <property type="entry name" value="NAD/diacylglycerol_kinase_sf"/>
</dbReference>
<dbReference type="InterPro" id="IPR005218">
    <property type="entry name" value="Diacylglycerol/lipid_kinase"/>
</dbReference>
<comment type="caution">
    <text evidence="14">The sequence shown here is derived from an EMBL/GenBank/DDBJ whole genome shotgun (WGS) entry which is preliminary data.</text>
</comment>
<accession>A0ABT1SL53</accession>
<keyword evidence="11" id="KW-0594">Phospholipid biosynthesis</keyword>
<protein>
    <submittedName>
        <fullName evidence="14">YegS/Rv2252/BmrU family lipid kinase</fullName>
    </submittedName>
</protein>
<dbReference type="GO" id="GO:0016301">
    <property type="term" value="F:kinase activity"/>
    <property type="evidence" value="ECO:0007669"/>
    <property type="project" value="UniProtKB-KW"/>
</dbReference>
<evidence type="ECO:0000256" key="4">
    <source>
        <dbReference type="ARBA" id="ARBA00022679"/>
    </source>
</evidence>
<evidence type="ECO:0000256" key="8">
    <source>
        <dbReference type="ARBA" id="ARBA00022840"/>
    </source>
</evidence>
<comment type="similarity">
    <text evidence="2">Belongs to the diacylglycerol/lipid kinase family.</text>
</comment>
<dbReference type="RefSeq" id="WP_102269195.1">
    <property type="nucleotide sequence ID" value="NZ_CANTYB010000021.1"/>
</dbReference>
<keyword evidence="8" id="KW-0067">ATP-binding</keyword>
<evidence type="ECO:0000256" key="7">
    <source>
        <dbReference type="ARBA" id="ARBA00022777"/>
    </source>
</evidence>
<proteinExistence type="inferred from homology"/>
<evidence type="ECO:0000313" key="15">
    <source>
        <dbReference type="Proteomes" id="UP001524435"/>
    </source>
</evidence>
<keyword evidence="15" id="KW-1185">Reference proteome</keyword>
<organism evidence="14 15">
    <name type="scientific">Massilicoli timonensis</name>
    <dbReference type="NCBI Taxonomy" id="2015901"/>
    <lineage>
        <taxon>Bacteria</taxon>
        <taxon>Bacillati</taxon>
        <taxon>Bacillota</taxon>
        <taxon>Erysipelotrichia</taxon>
        <taxon>Erysipelotrichales</taxon>
        <taxon>Erysipelotrichaceae</taxon>
        <taxon>Massilicoli</taxon>
    </lineage>
</organism>
<dbReference type="EMBL" id="JANGCH010000008">
    <property type="protein sequence ID" value="MCQ5121948.1"/>
    <property type="molecule type" value="Genomic_DNA"/>
</dbReference>
<dbReference type="Pfam" id="PF00781">
    <property type="entry name" value="DAGK_cat"/>
    <property type="match status" value="1"/>
</dbReference>
<dbReference type="Gene3D" id="2.60.200.40">
    <property type="match status" value="1"/>
</dbReference>
<keyword evidence="10" id="KW-0443">Lipid metabolism</keyword>
<keyword evidence="7 14" id="KW-0418">Kinase</keyword>
<evidence type="ECO:0000256" key="12">
    <source>
        <dbReference type="ARBA" id="ARBA00023264"/>
    </source>
</evidence>
<sequence length="290" mass="32872">MKHVVIINRMAKQKNLKELLKEMETTFRARALPYAIHLTKGSAEADAIIASYHDPCRFYICGGDGTLHEVINALQGSSHELVLIPCGTGNDFSRMLKDRKDILAHFRHSLAKEAKAIDVLKVNDHYCINAACFALDSDIAKHVHDENWSLIPRKLAYLTTVLRRVFVYPCNEVELIADGRHVYQGKALFLACNNAKFYGGGFCFTPDAKLDDGKMDVCLIRSFPRWRILYKCPALLGNKPQRLKECSIFQCEHLQVLSKQGMNLDGEPYPDDRIEITVLPKAIRLVNEIK</sequence>
<keyword evidence="12" id="KW-1208">Phospholipid metabolism</keyword>
<evidence type="ECO:0000256" key="3">
    <source>
        <dbReference type="ARBA" id="ARBA00022516"/>
    </source>
</evidence>
<dbReference type="PANTHER" id="PTHR12358:SF106">
    <property type="entry name" value="LIPID KINASE YEGS"/>
    <property type="match status" value="1"/>
</dbReference>
<evidence type="ECO:0000256" key="6">
    <source>
        <dbReference type="ARBA" id="ARBA00022741"/>
    </source>
</evidence>